<dbReference type="Gene3D" id="2.40.70.10">
    <property type="entry name" value="Acid Proteases"/>
    <property type="match status" value="1"/>
</dbReference>
<feature type="compositionally biased region" description="Basic residues" evidence="1">
    <location>
        <begin position="313"/>
        <end position="328"/>
    </location>
</feature>
<reference evidence="2 3" key="1">
    <citation type="journal article" date="2020" name="Mol. Plant">
        <title>The Chromosome-Based Rubber Tree Genome Provides New Insights into Spurge Genome Evolution and Rubber Biosynthesis.</title>
        <authorList>
            <person name="Liu J."/>
            <person name="Shi C."/>
            <person name="Shi C.C."/>
            <person name="Li W."/>
            <person name="Zhang Q.J."/>
            <person name="Zhang Y."/>
            <person name="Li K."/>
            <person name="Lu H.F."/>
            <person name="Shi C."/>
            <person name="Zhu S.T."/>
            <person name="Xiao Z.Y."/>
            <person name="Nan H."/>
            <person name="Yue Y."/>
            <person name="Zhu X.G."/>
            <person name="Wu Y."/>
            <person name="Hong X.N."/>
            <person name="Fan G.Y."/>
            <person name="Tong Y."/>
            <person name="Zhang D."/>
            <person name="Mao C.L."/>
            <person name="Liu Y.L."/>
            <person name="Hao S.J."/>
            <person name="Liu W.Q."/>
            <person name="Lv M.Q."/>
            <person name="Zhang H.B."/>
            <person name="Liu Y."/>
            <person name="Hu-Tang G.R."/>
            <person name="Wang J.P."/>
            <person name="Wang J.H."/>
            <person name="Sun Y.H."/>
            <person name="Ni S.B."/>
            <person name="Chen W.B."/>
            <person name="Zhang X.C."/>
            <person name="Jiao Y.N."/>
            <person name="Eichler E.E."/>
            <person name="Li G.H."/>
            <person name="Liu X."/>
            <person name="Gao L.Z."/>
        </authorList>
    </citation>
    <scope>NUCLEOTIDE SEQUENCE [LARGE SCALE GENOMIC DNA]</scope>
    <source>
        <strain evidence="3">cv. GT1</strain>
        <tissue evidence="2">Leaf</tissue>
    </source>
</reference>
<evidence type="ECO:0000313" key="3">
    <source>
        <dbReference type="Proteomes" id="UP000467840"/>
    </source>
</evidence>
<dbReference type="Pfam" id="PF13975">
    <property type="entry name" value="gag-asp_proteas"/>
    <property type="match status" value="1"/>
</dbReference>
<dbReference type="PANTHER" id="PTHR12917">
    <property type="entry name" value="ASPARTYL PROTEASE DDI-RELATED"/>
    <property type="match status" value="1"/>
</dbReference>
<sequence length="328" mass="36369">MERPFLSCFLCDRPHKARECPKRSKLSALVEEREETPFQPREATMGSLQLSALKVQEKGTVNVEKGRPFVQIQVGGQELRALLDTEASHKFLTLEEAKRLGIPYEKEMGWLKAVNSTPNLIHGVARDTKVRIGDWHGTLDFFIVSMDDYQCVLGVEFVDGAKAIPMIFANSMCITEGGGTCVVPLLRGKASNALATMHVEMHDPSSAARGEQLGKGGGTPKKDPKECKRGHTLKLRKGQPPRKKVDGARENAVARSPREESSPRQEGPRRHRLRKSRQKCKAEERAGALSHRDEGGTTGAQLEEARSNYVGHAGRHGRKSKRRGHRAD</sequence>
<dbReference type="PANTHER" id="PTHR12917:SF18">
    <property type="entry name" value="DNA DAMAGE-INDUCIBLE PROTEIN 1-LIKE"/>
    <property type="match status" value="1"/>
</dbReference>
<dbReference type="SUPFAM" id="SSF50630">
    <property type="entry name" value="Acid proteases"/>
    <property type="match status" value="1"/>
</dbReference>
<feature type="compositionally biased region" description="Basic residues" evidence="1">
    <location>
        <begin position="230"/>
        <end position="242"/>
    </location>
</feature>
<organism evidence="2 3">
    <name type="scientific">Hevea brasiliensis</name>
    <name type="common">Para rubber tree</name>
    <name type="synonym">Siphonia brasiliensis</name>
    <dbReference type="NCBI Taxonomy" id="3981"/>
    <lineage>
        <taxon>Eukaryota</taxon>
        <taxon>Viridiplantae</taxon>
        <taxon>Streptophyta</taxon>
        <taxon>Embryophyta</taxon>
        <taxon>Tracheophyta</taxon>
        <taxon>Spermatophyta</taxon>
        <taxon>Magnoliopsida</taxon>
        <taxon>eudicotyledons</taxon>
        <taxon>Gunneridae</taxon>
        <taxon>Pentapetalae</taxon>
        <taxon>rosids</taxon>
        <taxon>fabids</taxon>
        <taxon>Malpighiales</taxon>
        <taxon>Euphorbiaceae</taxon>
        <taxon>Crotonoideae</taxon>
        <taxon>Micrandreae</taxon>
        <taxon>Hevea</taxon>
    </lineage>
</organism>
<feature type="compositionally biased region" description="Basic and acidic residues" evidence="1">
    <location>
        <begin position="220"/>
        <end position="229"/>
    </location>
</feature>
<evidence type="ECO:0000313" key="2">
    <source>
        <dbReference type="EMBL" id="KAF2314836.1"/>
    </source>
</evidence>
<dbReference type="Proteomes" id="UP000467840">
    <property type="component" value="Chromosome 15"/>
</dbReference>
<keyword evidence="3" id="KW-1185">Reference proteome</keyword>
<dbReference type="EMBL" id="JAAGAX010000005">
    <property type="protein sequence ID" value="KAF2314836.1"/>
    <property type="molecule type" value="Genomic_DNA"/>
</dbReference>
<feature type="region of interest" description="Disordered" evidence="1">
    <location>
        <begin position="203"/>
        <end position="328"/>
    </location>
</feature>
<feature type="compositionally biased region" description="Basic and acidic residues" evidence="1">
    <location>
        <begin position="256"/>
        <end position="268"/>
    </location>
</feature>
<evidence type="ECO:0000256" key="1">
    <source>
        <dbReference type="SAM" id="MobiDB-lite"/>
    </source>
</evidence>
<dbReference type="InterPro" id="IPR021109">
    <property type="entry name" value="Peptidase_aspartic_dom_sf"/>
</dbReference>
<feature type="compositionally biased region" description="Basic residues" evidence="1">
    <location>
        <begin position="269"/>
        <end position="279"/>
    </location>
</feature>
<evidence type="ECO:0008006" key="4">
    <source>
        <dbReference type="Google" id="ProtNLM"/>
    </source>
</evidence>
<dbReference type="AlphaFoldDB" id="A0A6A6MRD3"/>
<comment type="caution">
    <text evidence="2">The sequence shown here is derived from an EMBL/GenBank/DDBJ whole genome shotgun (WGS) entry which is preliminary data.</text>
</comment>
<feature type="compositionally biased region" description="Basic and acidic residues" evidence="1">
    <location>
        <begin position="280"/>
        <end position="295"/>
    </location>
</feature>
<gene>
    <name evidence="2" type="ORF">GH714_036861</name>
</gene>
<dbReference type="CDD" id="cd00303">
    <property type="entry name" value="retropepsin_like"/>
    <property type="match status" value="1"/>
</dbReference>
<accession>A0A6A6MRD3</accession>
<proteinExistence type="predicted"/>
<name>A0A6A6MRD3_HEVBR</name>
<protein>
    <recommendedName>
        <fullName evidence="4">Aspartic peptidase DDI1-type domain-containing protein</fullName>
    </recommendedName>
</protein>